<proteinExistence type="predicted"/>
<keyword evidence="2" id="KW-0004">4Fe-4S</keyword>
<keyword evidence="4" id="KW-0677">Repeat</keyword>
<dbReference type="SUPFAM" id="SSF46548">
    <property type="entry name" value="alpha-helical ferredoxin"/>
    <property type="match status" value="1"/>
</dbReference>
<protein>
    <recommendedName>
        <fullName evidence="8">4Fe-4S ferredoxin-type domain-containing protein</fullName>
    </recommendedName>
</protein>
<dbReference type="PANTHER" id="PTHR47153:SF2">
    <property type="entry name" value="LACTATE UTILIZATION PROTEIN B"/>
    <property type="match status" value="1"/>
</dbReference>
<dbReference type="GeneID" id="71569750"/>
<evidence type="ECO:0000256" key="2">
    <source>
        <dbReference type="ARBA" id="ARBA00022485"/>
    </source>
</evidence>
<dbReference type="GeneID" id="97258304"/>
<dbReference type="InterPro" id="IPR003741">
    <property type="entry name" value="LUD_dom"/>
</dbReference>
<dbReference type="InterPro" id="IPR037171">
    <property type="entry name" value="NagB/RpiA_transferase-like"/>
</dbReference>
<dbReference type="KEGG" id="orh:Ornrh_1686"/>
<dbReference type="SUPFAM" id="SSF100950">
    <property type="entry name" value="NagB/RpiA/CoA transferase-like"/>
    <property type="match status" value="1"/>
</dbReference>
<dbReference type="eggNOG" id="COG0247">
    <property type="taxonomic scope" value="Bacteria"/>
</dbReference>
<evidence type="ECO:0000259" key="8">
    <source>
        <dbReference type="PROSITE" id="PS51379"/>
    </source>
</evidence>
<evidence type="ECO:0000256" key="3">
    <source>
        <dbReference type="ARBA" id="ARBA00022723"/>
    </source>
</evidence>
<name>I4A1K7_ORNRL</name>
<keyword evidence="7" id="KW-0411">Iron-sulfur</keyword>
<dbReference type="GO" id="GO:0006089">
    <property type="term" value="P:lactate metabolic process"/>
    <property type="evidence" value="ECO:0007669"/>
    <property type="project" value="InterPro"/>
</dbReference>
<dbReference type="PROSITE" id="PS51379">
    <property type="entry name" value="4FE4S_FER_2"/>
    <property type="match status" value="1"/>
</dbReference>
<dbReference type="Pfam" id="PF02589">
    <property type="entry name" value="LUD_dom"/>
    <property type="match status" value="1"/>
</dbReference>
<dbReference type="GO" id="GO:0051539">
    <property type="term" value="F:4 iron, 4 sulfur cluster binding"/>
    <property type="evidence" value="ECO:0007669"/>
    <property type="project" value="UniProtKB-KW"/>
</dbReference>
<gene>
    <name evidence="9" type="ordered locus">Ornrh_1686</name>
</gene>
<organism evidence="9 10">
    <name type="scientific">Ornithobacterium rhinotracheale (strain ATCC 51463 / DSM 15997 / CCUG 23171 / CIP 104009 / LMG 9086)</name>
    <dbReference type="NCBI Taxonomy" id="867902"/>
    <lineage>
        <taxon>Bacteria</taxon>
        <taxon>Pseudomonadati</taxon>
        <taxon>Bacteroidota</taxon>
        <taxon>Flavobacteriia</taxon>
        <taxon>Flavobacteriales</taxon>
        <taxon>Weeksellaceae</taxon>
        <taxon>Ornithobacterium</taxon>
    </lineage>
</organism>
<evidence type="ECO:0000256" key="6">
    <source>
        <dbReference type="ARBA" id="ARBA00023004"/>
    </source>
</evidence>
<keyword evidence="3" id="KW-0479">Metal-binding</keyword>
<dbReference type="Gene3D" id="1.10.1060.10">
    <property type="entry name" value="Alpha-helical ferredoxin"/>
    <property type="match status" value="1"/>
</dbReference>
<keyword evidence="10" id="KW-1185">Reference proteome</keyword>
<accession>I4A1K7</accession>
<evidence type="ECO:0000256" key="1">
    <source>
        <dbReference type="ARBA" id="ARBA00022448"/>
    </source>
</evidence>
<dbReference type="GO" id="GO:0046872">
    <property type="term" value="F:metal ion binding"/>
    <property type="evidence" value="ECO:0007669"/>
    <property type="project" value="UniProtKB-KW"/>
</dbReference>
<keyword evidence="5" id="KW-0249">Electron transport</keyword>
<dbReference type="PANTHER" id="PTHR47153">
    <property type="entry name" value="LACTATE UTILIZATION PROTEIN B"/>
    <property type="match status" value="1"/>
</dbReference>
<dbReference type="PROSITE" id="PS00198">
    <property type="entry name" value="4FE4S_FER_1"/>
    <property type="match status" value="1"/>
</dbReference>
<dbReference type="InterPro" id="IPR017896">
    <property type="entry name" value="4Fe4S_Fe-S-bd"/>
</dbReference>
<sequence>MSQEKVDIVKNSAEFINQDNIHEPMHDRVLWASRMKRDKVASEIPEWEQLRDLASQIKEHTLSHLDQYVLQFAENAEKKGIIVHWAKDGEEHNQIVLDIIQKNNRSRLIKSKSMLQEECGMTPFLEQHGIEVVESDLGERIQQLSHERPSHIVVPAVHKTVEDVSKLFAKTIGTDPNNNDAVKLTEAMRQNARPKFLKADVGMTGANFAIAETGTFVVCTNEGNADLTASLPNLHIASIGIEKIIPRVEDMGVFIRLLSRSALGTPATQYTSHFSAPRDGAEMHIVLVDNGRSKRLGNDDFWEALKCIRCGACMNTCPVYRRSGGLSYGATYSGPIGIILDPSYDEAKYSELPFHSSLCGSCTEVCPVHINISDQIMKWREIMMEHKQTPFIRRKMFEAADEILGSPTLFRMAEKMGHYGEKFTPNALIYLKANGYGQFHDMPKVKKETFRDWYLKNRKEK</sequence>
<evidence type="ECO:0000256" key="5">
    <source>
        <dbReference type="ARBA" id="ARBA00022982"/>
    </source>
</evidence>
<dbReference type="eggNOG" id="COG1139">
    <property type="taxonomic scope" value="Bacteria"/>
</dbReference>
<dbReference type="HOGENOM" id="CLU_027059_2_0_10"/>
<evidence type="ECO:0000256" key="7">
    <source>
        <dbReference type="ARBA" id="ARBA00023014"/>
    </source>
</evidence>
<dbReference type="Gene3D" id="3.40.50.10420">
    <property type="entry name" value="NagB/RpiA/CoA transferase-like"/>
    <property type="match status" value="1"/>
</dbReference>
<feature type="domain" description="4Fe-4S ferredoxin-type" evidence="8">
    <location>
        <begin position="298"/>
        <end position="319"/>
    </location>
</feature>
<dbReference type="InterPro" id="IPR004452">
    <property type="entry name" value="LutB/LldF"/>
</dbReference>
<keyword evidence="1" id="KW-0813">Transport</keyword>
<dbReference type="AlphaFoldDB" id="I4A1K7"/>
<keyword evidence="6" id="KW-0408">Iron</keyword>
<dbReference type="STRING" id="867902.Ornrh_1686"/>
<reference evidence="9 10" key="1">
    <citation type="submission" date="2012-06" db="EMBL/GenBank/DDBJ databases">
        <title>The complete genome of Ornithobacterium rhinotracheale DSM 15997.</title>
        <authorList>
            <consortium name="US DOE Joint Genome Institute (JGI-PGF)"/>
            <person name="Lucas S."/>
            <person name="Copeland A."/>
            <person name="Lapidus A."/>
            <person name="Goodwin L."/>
            <person name="Pitluck S."/>
            <person name="Peters L."/>
            <person name="Mikhailova N."/>
            <person name="Teshima H."/>
            <person name="Kyrpides N."/>
            <person name="Mavromatis K."/>
            <person name="Pagani I."/>
            <person name="Ivanova N."/>
            <person name="Ovchinnikova G."/>
            <person name="Zeytun A."/>
            <person name="Detter J.C."/>
            <person name="Han C."/>
            <person name="Land M."/>
            <person name="Hauser L."/>
            <person name="Markowitz V."/>
            <person name="Cheng J.-F."/>
            <person name="Hugenholtz P."/>
            <person name="Woyke T."/>
            <person name="Wu D."/>
            <person name="Lang E."/>
            <person name="Kopitz M."/>
            <person name="Brambilla E."/>
            <person name="Klenk H.-P."/>
            <person name="Eisen J.A."/>
        </authorList>
    </citation>
    <scope>NUCLEOTIDE SEQUENCE [LARGE SCALE GENOMIC DNA]</scope>
    <source>
        <strain evidence="10">ATCC 51463 / DSM 15997 / CCUG 23171 / LMG 9086</strain>
    </source>
</reference>
<dbReference type="PATRIC" id="fig|867902.3.peg.1635"/>
<evidence type="ECO:0000313" key="10">
    <source>
        <dbReference type="Proteomes" id="UP000006051"/>
    </source>
</evidence>
<dbReference type="RefSeq" id="WP_014791366.1">
    <property type="nucleotide sequence ID" value="NC_018016.1"/>
</dbReference>
<dbReference type="Pfam" id="PF13183">
    <property type="entry name" value="Fer4_8"/>
    <property type="match status" value="1"/>
</dbReference>
<dbReference type="InterPro" id="IPR017900">
    <property type="entry name" value="4Fe4S_Fe_S_CS"/>
</dbReference>
<evidence type="ECO:0000313" key="9">
    <source>
        <dbReference type="EMBL" id="AFL97841.1"/>
    </source>
</evidence>
<dbReference type="InterPro" id="IPR024185">
    <property type="entry name" value="FTHF_cligase-like_sf"/>
</dbReference>
<evidence type="ECO:0000256" key="4">
    <source>
        <dbReference type="ARBA" id="ARBA00022737"/>
    </source>
</evidence>
<dbReference type="EMBL" id="CP003283">
    <property type="protein sequence ID" value="AFL97841.1"/>
    <property type="molecule type" value="Genomic_DNA"/>
</dbReference>
<dbReference type="Proteomes" id="UP000006051">
    <property type="component" value="Chromosome"/>
</dbReference>
<dbReference type="InterPro" id="IPR009051">
    <property type="entry name" value="Helical_ferredxn"/>
</dbReference>